<evidence type="ECO:0000256" key="1">
    <source>
        <dbReference type="SAM" id="MobiDB-lite"/>
    </source>
</evidence>
<dbReference type="InterPro" id="IPR007313">
    <property type="entry name" value="FxsA"/>
</dbReference>
<dbReference type="EMBL" id="WIXO01000001">
    <property type="protein sequence ID" value="MTE18060.1"/>
    <property type="molecule type" value="Genomic_DNA"/>
</dbReference>
<dbReference type="RefSeq" id="WP_155069772.1">
    <property type="nucleotide sequence ID" value="NZ_WIXO01000001.1"/>
</dbReference>
<evidence type="ECO:0000313" key="4">
    <source>
        <dbReference type="Proteomes" id="UP000473014"/>
    </source>
</evidence>
<keyword evidence="4" id="KW-1185">Reference proteome</keyword>
<feature type="transmembrane region" description="Helical" evidence="2">
    <location>
        <begin position="129"/>
        <end position="150"/>
    </location>
</feature>
<dbReference type="Proteomes" id="UP000473014">
    <property type="component" value="Unassembled WGS sequence"/>
</dbReference>
<dbReference type="OrthoDB" id="5192742at2"/>
<proteinExistence type="predicted"/>
<feature type="transmembrane region" description="Helical" evidence="2">
    <location>
        <begin position="67"/>
        <end position="84"/>
    </location>
</feature>
<feature type="region of interest" description="Disordered" evidence="1">
    <location>
        <begin position="191"/>
        <end position="230"/>
    </location>
</feature>
<dbReference type="GO" id="GO:0016020">
    <property type="term" value="C:membrane"/>
    <property type="evidence" value="ECO:0007669"/>
    <property type="project" value="InterPro"/>
</dbReference>
<reference evidence="3 4" key="1">
    <citation type="submission" date="2019-11" db="EMBL/GenBank/DDBJ databases">
        <authorList>
            <person name="Yuan L."/>
        </authorList>
    </citation>
    <scope>NUCLEOTIDE SEQUENCE [LARGE SCALE GENOMIC DNA]</scope>
    <source>
        <strain evidence="3 4">TRM43335</strain>
    </source>
</reference>
<sequence length="230" mass="23988">MTTGAPYPYQPPSEGPGGEGPGSGARPPGGARPPRRRPPRALPLGVAVFAVLEIWLLTLLADATDGLVVLAVQVAGVVLGAAVVKRAGRRAWHGLVETLEGLQPGTVPDAEARRETAARSESGRGGHGLAMLGGLLLMVPGLLSDAVGLLCLFPPTATLLRRGVERRLLHRARRAAPGSFDDVLRQARTAEEQARIHRPGGRIVQGEVVRDDATDTTEDGHPGGGGRPPR</sequence>
<keyword evidence="2" id="KW-0472">Membrane</keyword>
<keyword evidence="2" id="KW-0812">Transmembrane</keyword>
<dbReference type="PANTHER" id="PTHR35335">
    <property type="entry name" value="UPF0716 PROTEIN FXSA"/>
    <property type="match status" value="1"/>
</dbReference>
<dbReference type="NCBIfam" id="NF008527">
    <property type="entry name" value="PRK11463.1-1"/>
    <property type="match status" value="1"/>
</dbReference>
<evidence type="ECO:0000313" key="3">
    <source>
        <dbReference type="EMBL" id="MTE18060.1"/>
    </source>
</evidence>
<accession>A0A6G2B727</accession>
<protein>
    <submittedName>
        <fullName evidence="3">FxsA family protein</fullName>
    </submittedName>
</protein>
<organism evidence="3 4">
    <name type="scientific">Streptomyces taklimakanensis</name>
    <dbReference type="NCBI Taxonomy" id="2569853"/>
    <lineage>
        <taxon>Bacteria</taxon>
        <taxon>Bacillati</taxon>
        <taxon>Actinomycetota</taxon>
        <taxon>Actinomycetes</taxon>
        <taxon>Kitasatosporales</taxon>
        <taxon>Streptomycetaceae</taxon>
        <taxon>Streptomyces</taxon>
    </lineage>
</organism>
<evidence type="ECO:0000256" key="2">
    <source>
        <dbReference type="SAM" id="Phobius"/>
    </source>
</evidence>
<feature type="region of interest" description="Disordered" evidence="1">
    <location>
        <begin position="1"/>
        <end position="38"/>
    </location>
</feature>
<feature type="compositionally biased region" description="Basic and acidic residues" evidence="1">
    <location>
        <begin position="208"/>
        <end position="221"/>
    </location>
</feature>
<dbReference type="AlphaFoldDB" id="A0A6G2B727"/>
<comment type="caution">
    <text evidence="3">The sequence shown here is derived from an EMBL/GenBank/DDBJ whole genome shotgun (WGS) entry which is preliminary data.</text>
</comment>
<keyword evidence="2" id="KW-1133">Transmembrane helix</keyword>
<name>A0A6G2B727_9ACTN</name>
<gene>
    <name evidence="3" type="ORF">F0L17_02725</name>
</gene>
<dbReference type="PANTHER" id="PTHR35335:SF1">
    <property type="entry name" value="UPF0716 PROTEIN FXSA"/>
    <property type="match status" value="1"/>
</dbReference>
<dbReference type="Pfam" id="PF04186">
    <property type="entry name" value="FxsA"/>
    <property type="match status" value="1"/>
</dbReference>
<dbReference type="NCBIfam" id="NF008528">
    <property type="entry name" value="PRK11463.1-2"/>
    <property type="match status" value="1"/>
</dbReference>
<feature type="transmembrane region" description="Helical" evidence="2">
    <location>
        <begin position="41"/>
        <end position="61"/>
    </location>
</feature>